<dbReference type="NCBIfam" id="TIGR00342">
    <property type="entry name" value="tRNA uracil 4-sulfurtransferase ThiI"/>
    <property type="match status" value="1"/>
</dbReference>
<feature type="binding site" evidence="18">
    <location>
        <position position="300"/>
    </location>
    <ligand>
        <name>ATP</name>
        <dbReference type="ChEBI" id="CHEBI:30616"/>
    </ligand>
</feature>
<accession>Q6KIL9</accession>
<comment type="catalytic activity">
    <reaction evidence="10 18">
        <text>[ThiS sulfur-carrier protein]-C-terminal Gly-Gly-AMP + S-sulfanyl-L-cysteinyl-[cysteine desulfurase] + AH2 = [ThiS sulfur-carrier protein]-C-terminal-Gly-aminoethanethioate + L-cysteinyl-[cysteine desulfurase] + A + AMP + 2 H(+)</text>
        <dbReference type="Rhea" id="RHEA:43340"/>
        <dbReference type="Rhea" id="RHEA-COMP:12157"/>
        <dbReference type="Rhea" id="RHEA-COMP:12158"/>
        <dbReference type="Rhea" id="RHEA-COMP:12910"/>
        <dbReference type="Rhea" id="RHEA-COMP:19908"/>
        <dbReference type="ChEBI" id="CHEBI:13193"/>
        <dbReference type="ChEBI" id="CHEBI:15378"/>
        <dbReference type="ChEBI" id="CHEBI:17499"/>
        <dbReference type="ChEBI" id="CHEBI:29950"/>
        <dbReference type="ChEBI" id="CHEBI:61963"/>
        <dbReference type="ChEBI" id="CHEBI:90618"/>
        <dbReference type="ChEBI" id="CHEBI:232372"/>
        <dbReference type="ChEBI" id="CHEBI:456215"/>
    </reaction>
</comment>
<dbReference type="CDD" id="cd11716">
    <property type="entry name" value="THUMP_ThiI"/>
    <property type="match status" value="1"/>
</dbReference>
<dbReference type="STRING" id="267748.MMOB0710"/>
<dbReference type="InterPro" id="IPR049961">
    <property type="entry name" value="ThiI_N"/>
</dbReference>
<dbReference type="EMBL" id="AE017308">
    <property type="protein sequence ID" value="AAT27557.1"/>
    <property type="molecule type" value="Genomic_DNA"/>
</dbReference>
<dbReference type="KEGG" id="mmo:MMOB0710"/>
<evidence type="ECO:0000256" key="10">
    <source>
        <dbReference type="ARBA" id="ARBA00052330"/>
    </source>
</evidence>
<dbReference type="GO" id="GO:0000049">
    <property type="term" value="F:tRNA binding"/>
    <property type="evidence" value="ECO:0007669"/>
    <property type="project" value="UniProtKB-UniRule"/>
</dbReference>
<proteinExistence type="inferred from homology"/>
<evidence type="ECO:0000256" key="3">
    <source>
        <dbReference type="ARBA" id="ARBA00022555"/>
    </source>
</evidence>
<evidence type="ECO:0000256" key="11">
    <source>
        <dbReference type="ARBA" id="ARBA00058382"/>
    </source>
</evidence>
<dbReference type="GO" id="GO:0002937">
    <property type="term" value="P:tRNA 4-thiouridine biosynthesis"/>
    <property type="evidence" value="ECO:0007669"/>
    <property type="project" value="TreeGrafter"/>
</dbReference>
<dbReference type="GO" id="GO:0140741">
    <property type="term" value="F:tRNA-uracil-4 sulfurtransferase activity"/>
    <property type="evidence" value="ECO:0007669"/>
    <property type="project" value="UniProtKB-EC"/>
</dbReference>
<dbReference type="GO" id="GO:0005829">
    <property type="term" value="C:cytosol"/>
    <property type="evidence" value="ECO:0007669"/>
    <property type="project" value="TreeGrafter"/>
</dbReference>
<dbReference type="SUPFAM" id="SSF143437">
    <property type="entry name" value="THUMP domain-like"/>
    <property type="match status" value="1"/>
</dbReference>
<keyword evidence="6 18" id="KW-0067">ATP-binding</keyword>
<evidence type="ECO:0000256" key="6">
    <source>
        <dbReference type="ARBA" id="ARBA00022840"/>
    </source>
</evidence>
<evidence type="ECO:0000256" key="1">
    <source>
        <dbReference type="ARBA" id="ARBA00004496"/>
    </source>
</evidence>
<evidence type="ECO:0000256" key="15">
    <source>
        <dbReference type="ARBA" id="ARBA00075337"/>
    </source>
</evidence>
<comment type="similarity">
    <text evidence="12 18">Belongs to the ThiI family.</text>
</comment>
<dbReference type="InterPro" id="IPR004114">
    <property type="entry name" value="THUMP_dom"/>
</dbReference>
<dbReference type="Pfam" id="PF22025">
    <property type="entry name" value="ThiI_fer"/>
    <property type="match status" value="1"/>
</dbReference>
<dbReference type="GO" id="GO:0005524">
    <property type="term" value="F:ATP binding"/>
    <property type="evidence" value="ECO:0007669"/>
    <property type="project" value="UniProtKB-UniRule"/>
</dbReference>
<dbReference type="Gene3D" id="3.30.2130.30">
    <property type="match status" value="1"/>
</dbReference>
<dbReference type="HAMAP" id="MF_00021">
    <property type="entry name" value="ThiI"/>
    <property type="match status" value="1"/>
</dbReference>
<evidence type="ECO:0000256" key="17">
    <source>
        <dbReference type="ARBA" id="ARBA00080570"/>
    </source>
</evidence>
<evidence type="ECO:0000256" key="8">
    <source>
        <dbReference type="ARBA" id="ARBA00022977"/>
    </source>
</evidence>
<dbReference type="HOGENOM" id="CLU_037952_4_0_14"/>
<dbReference type="InterPro" id="IPR003720">
    <property type="entry name" value="tRNA_STrfase"/>
</dbReference>
<comment type="subcellular location">
    <subcellularLocation>
        <location evidence="1 18">Cytoplasm</location>
    </subcellularLocation>
</comment>
<dbReference type="SUPFAM" id="SSF52402">
    <property type="entry name" value="Adenine nucleotide alpha hydrolases-like"/>
    <property type="match status" value="1"/>
</dbReference>
<keyword evidence="5 18" id="KW-0547">Nucleotide-binding</keyword>
<comment type="function">
    <text evidence="11 18">Catalyzes the ATP-dependent transfer of a sulfur to tRNA to produce 4-thiouridine in position 8 of tRNAs, which functions as a near-UV photosensor. Also catalyzes the transfer of sulfur to the sulfur carrier protein ThiS, forming ThiS-thiocarboxylate. This is a step in the synthesis of thiazole, in the thiamine biosynthesis pathway. The sulfur is donated as persulfide by IscS.</text>
</comment>
<dbReference type="Pfam" id="PF02568">
    <property type="entry name" value="ThiI"/>
    <property type="match status" value="1"/>
</dbReference>
<dbReference type="Gene3D" id="3.40.50.620">
    <property type="entry name" value="HUPs"/>
    <property type="match status" value="1"/>
</dbReference>
<dbReference type="GO" id="GO:0009229">
    <property type="term" value="P:thiamine diphosphate biosynthetic process"/>
    <property type="evidence" value="ECO:0007669"/>
    <property type="project" value="UniProtKB-UniRule"/>
</dbReference>
<feature type="binding site" evidence="18">
    <location>
        <begin position="187"/>
        <end position="188"/>
    </location>
    <ligand>
        <name>ATP</name>
        <dbReference type="ChEBI" id="CHEBI:30616"/>
    </ligand>
</feature>
<comment type="pathway">
    <text evidence="18">Cofactor biosynthesis; thiamine diphosphate biosynthesis.</text>
</comment>
<reference evidence="20 21" key="1">
    <citation type="journal article" date="2004" name="Genome Res.">
        <title>The complete genome and proteome of Mycoplasma mobile.</title>
        <authorList>
            <person name="Jaffe J.D."/>
            <person name="Stange-Thomann N."/>
            <person name="Smith C."/>
            <person name="DeCaprio D."/>
            <person name="Fisher S."/>
            <person name="Butler J."/>
            <person name="Calvo S."/>
            <person name="Elkins T."/>
            <person name="FitzGerald M.G."/>
            <person name="Hafez N."/>
            <person name="Kodira C.D."/>
            <person name="Major J."/>
            <person name="Wang S."/>
            <person name="Wilkinson J."/>
            <person name="Nicol R."/>
            <person name="Nusbaum C."/>
            <person name="Birren B."/>
            <person name="Berg H.C."/>
            <person name="Church G.M."/>
        </authorList>
    </citation>
    <scope>NUCLEOTIDE SEQUENCE [LARGE SCALE GENOMIC DNA]</scope>
    <source>
        <strain evidence="21">ATCC 43663 / 163K / NCTC 11711</strain>
    </source>
</reference>
<dbReference type="AlphaFoldDB" id="Q6KIL9"/>
<dbReference type="FunFam" id="3.40.50.620:FF:000053">
    <property type="entry name" value="Probable tRNA sulfurtransferase"/>
    <property type="match status" value="1"/>
</dbReference>
<evidence type="ECO:0000256" key="16">
    <source>
        <dbReference type="ARBA" id="ARBA00077849"/>
    </source>
</evidence>
<feature type="domain" description="THUMP" evidence="19">
    <location>
        <begin position="64"/>
        <end position="169"/>
    </location>
</feature>
<evidence type="ECO:0000256" key="12">
    <source>
        <dbReference type="ARBA" id="ARBA00061472"/>
    </source>
</evidence>
<dbReference type="GO" id="GO:0004810">
    <property type="term" value="F:CCA tRNA nucleotidyltransferase activity"/>
    <property type="evidence" value="ECO:0007669"/>
    <property type="project" value="InterPro"/>
</dbReference>
<sequence length="399" mass="46446">MTKTLKERLVSMQNVDKMLLVRYGELTLKGNNKQTFIKKLEQNMKKIGLYPQVEYDYMLLNYSEENINKLQTVFGLSSFSIIYFTKPELEILSKSILNHVRQTYLNENLSFKVEAKRKDKSFGNTSDEIKRYVANEILDNTKFKVDVKNFDFKIDIRIEKNRFYFFTNKVELLKGLPLGISGKAIHLISGGFDSPVASFLMMKRGFEVEFVNFITPPHTDDLTVKKTKMILQELTKYQSKIKLHLIKFTDLMNYLGLSPKQNYKVVLMRRSFYRISQKIAEKNNSIIISNGENIGQVASQTAEAIYVIQSGIKIPIIRPLATFDKNEIIKISKEIKTHDISVIQSNEACELFAPKNPIIKPSLEVTEFLENELDQIEFLENKALNDYDEIFYFNYEFRS</sequence>
<keyword evidence="7 18" id="KW-0694">RNA-binding</keyword>
<evidence type="ECO:0000256" key="9">
    <source>
        <dbReference type="ARBA" id="ARBA00050570"/>
    </source>
</evidence>
<dbReference type="GO" id="GO:0009228">
    <property type="term" value="P:thiamine biosynthetic process"/>
    <property type="evidence" value="ECO:0007669"/>
    <property type="project" value="UniProtKB-KW"/>
</dbReference>
<feature type="binding site" evidence="18">
    <location>
        <position position="269"/>
    </location>
    <ligand>
        <name>ATP</name>
        <dbReference type="ChEBI" id="CHEBI:30616"/>
    </ligand>
</feature>
<dbReference type="UniPathway" id="UPA00060"/>
<dbReference type="PROSITE" id="PS51165">
    <property type="entry name" value="THUMP"/>
    <property type="match status" value="1"/>
</dbReference>
<keyword evidence="8 18" id="KW-0784">Thiamine biosynthesis</keyword>
<dbReference type="Pfam" id="PF02926">
    <property type="entry name" value="THUMP"/>
    <property type="match status" value="1"/>
</dbReference>
<evidence type="ECO:0000313" key="21">
    <source>
        <dbReference type="Proteomes" id="UP000009072"/>
    </source>
</evidence>
<evidence type="ECO:0000256" key="14">
    <source>
        <dbReference type="ARBA" id="ARBA00071867"/>
    </source>
</evidence>
<evidence type="ECO:0000256" key="4">
    <source>
        <dbReference type="ARBA" id="ARBA00022679"/>
    </source>
</evidence>
<protein>
    <recommendedName>
        <fullName evidence="14 18">Probable tRNA sulfurtransferase</fullName>
        <ecNumber evidence="13 18">2.8.1.4</ecNumber>
    </recommendedName>
    <alternativeName>
        <fullName evidence="15 18">Sulfur carrier protein ThiS sulfurtransferase</fullName>
    </alternativeName>
    <alternativeName>
        <fullName evidence="16 18">Thiamine biosynthesis protein ThiI</fullName>
    </alternativeName>
    <alternativeName>
        <fullName evidence="17 18">tRNA 4-thiouridine synthase</fullName>
    </alternativeName>
</protein>
<dbReference type="InterPro" id="IPR050102">
    <property type="entry name" value="tRNA_sulfurtransferase_ThiI"/>
</dbReference>
<gene>
    <name evidence="18 20" type="primary">thiI</name>
    <name evidence="20" type="ordered locus">MMOB0710</name>
</gene>
<dbReference type="CDD" id="cd01712">
    <property type="entry name" value="PPase_ThiI"/>
    <property type="match status" value="1"/>
</dbReference>
<dbReference type="eggNOG" id="COG0301">
    <property type="taxonomic scope" value="Bacteria"/>
</dbReference>
<dbReference type="InterPro" id="IPR014729">
    <property type="entry name" value="Rossmann-like_a/b/a_fold"/>
</dbReference>
<evidence type="ECO:0000256" key="5">
    <source>
        <dbReference type="ARBA" id="ARBA00022741"/>
    </source>
</evidence>
<keyword evidence="2 18" id="KW-0963">Cytoplasm</keyword>
<dbReference type="RefSeq" id="WP_011264591.1">
    <property type="nucleotide sequence ID" value="NC_006908.1"/>
</dbReference>
<keyword evidence="4 18" id="KW-0808">Transferase</keyword>
<keyword evidence="3 18" id="KW-0820">tRNA-binding</keyword>
<dbReference type="PANTHER" id="PTHR43209">
    <property type="entry name" value="TRNA SULFURTRANSFERASE"/>
    <property type="match status" value="1"/>
</dbReference>
<evidence type="ECO:0000256" key="18">
    <source>
        <dbReference type="HAMAP-Rule" id="MF_00021"/>
    </source>
</evidence>
<dbReference type="EC" id="2.8.1.4" evidence="13 18"/>
<dbReference type="GO" id="GO:0052837">
    <property type="term" value="P:thiazole biosynthetic process"/>
    <property type="evidence" value="ECO:0007669"/>
    <property type="project" value="TreeGrafter"/>
</dbReference>
<evidence type="ECO:0000256" key="13">
    <source>
        <dbReference type="ARBA" id="ARBA00066827"/>
    </source>
</evidence>
<evidence type="ECO:0000313" key="20">
    <source>
        <dbReference type="EMBL" id="AAT27557.1"/>
    </source>
</evidence>
<evidence type="ECO:0000256" key="7">
    <source>
        <dbReference type="ARBA" id="ARBA00022884"/>
    </source>
</evidence>
<feature type="binding site" evidence="18">
    <location>
        <begin position="212"/>
        <end position="213"/>
    </location>
    <ligand>
        <name>ATP</name>
        <dbReference type="ChEBI" id="CHEBI:30616"/>
    </ligand>
</feature>
<dbReference type="Proteomes" id="UP000009072">
    <property type="component" value="Chromosome"/>
</dbReference>
<evidence type="ECO:0000259" key="19">
    <source>
        <dbReference type="PROSITE" id="PS51165"/>
    </source>
</evidence>
<dbReference type="InterPro" id="IPR020536">
    <property type="entry name" value="ThiI_AANH"/>
</dbReference>
<comment type="catalytic activity">
    <reaction evidence="9 18">
        <text>[ThiI sulfur-carrier protein]-S-sulfanyl-L-cysteine + a uridine in tRNA + 2 reduced [2Fe-2S]-[ferredoxin] + ATP + H(+) = [ThiI sulfur-carrier protein]-L-cysteine + a 4-thiouridine in tRNA + 2 oxidized [2Fe-2S]-[ferredoxin] + AMP + diphosphate</text>
        <dbReference type="Rhea" id="RHEA:24176"/>
        <dbReference type="Rhea" id="RHEA-COMP:10000"/>
        <dbReference type="Rhea" id="RHEA-COMP:10001"/>
        <dbReference type="Rhea" id="RHEA-COMP:13337"/>
        <dbReference type="Rhea" id="RHEA-COMP:13338"/>
        <dbReference type="Rhea" id="RHEA-COMP:13339"/>
        <dbReference type="Rhea" id="RHEA-COMP:13340"/>
        <dbReference type="ChEBI" id="CHEBI:15378"/>
        <dbReference type="ChEBI" id="CHEBI:29950"/>
        <dbReference type="ChEBI" id="CHEBI:30616"/>
        <dbReference type="ChEBI" id="CHEBI:33019"/>
        <dbReference type="ChEBI" id="CHEBI:33737"/>
        <dbReference type="ChEBI" id="CHEBI:33738"/>
        <dbReference type="ChEBI" id="CHEBI:61963"/>
        <dbReference type="ChEBI" id="CHEBI:65315"/>
        <dbReference type="ChEBI" id="CHEBI:136798"/>
        <dbReference type="ChEBI" id="CHEBI:456215"/>
        <dbReference type="EC" id="2.8.1.4"/>
    </reaction>
</comment>
<evidence type="ECO:0000256" key="2">
    <source>
        <dbReference type="ARBA" id="ARBA00022490"/>
    </source>
</evidence>
<dbReference type="SMART" id="SM00981">
    <property type="entry name" value="THUMP"/>
    <property type="match status" value="1"/>
</dbReference>
<dbReference type="PANTHER" id="PTHR43209:SF1">
    <property type="entry name" value="TRNA SULFURTRANSFERASE"/>
    <property type="match status" value="1"/>
</dbReference>
<dbReference type="InterPro" id="IPR054173">
    <property type="entry name" value="ThiI_fer"/>
</dbReference>
<keyword evidence="21" id="KW-1185">Reference proteome</keyword>
<organism evidence="20 21">
    <name type="scientific">Mycoplasma mobile (strain ATCC 43663 / 163K / NCTC 11711)</name>
    <name type="common">Mesomycoplasma mobile</name>
    <dbReference type="NCBI Taxonomy" id="267748"/>
    <lineage>
        <taxon>Bacteria</taxon>
        <taxon>Bacillati</taxon>
        <taxon>Mycoplasmatota</taxon>
        <taxon>Mycoplasmoidales</taxon>
        <taxon>Metamycoplasmataceae</taxon>
        <taxon>Mesomycoplasma</taxon>
    </lineage>
</organism>
<dbReference type="InterPro" id="IPR049962">
    <property type="entry name" value="THUMP_ThiI"/>
</dbReference>
<name>Q6KIL9_MYCM1</name>
<feature type="binding site" evidence="18">
    <location>
        <position position="291"/>
    </location>
    <ligand>
        <name>ATP</name>
        <dbReference type="ChEBI" id="CHEBI:30616"/>
    </ligand>
</feature>